<comment type="catalytic activity">
    <reaction evidence="7 8">
        <text>CMP + ATP = CDP + ADP</text>
        <dbReference type="Rhea" id="RHEA:11600"/>
        <dbReference type="ChEBI" id="CHEBI:30616"/>
        <dbReference type="ChEBI" id="CHEBI:58069"/>
        <dbReference type="ChEBI" id="CHEBI:60377"/>
        <dbReference type="ChEBI" id="CHEBI:456216"/>
        <dbReference type="EC" id="2.7.4.25"/>
    </reaction>
</comment>
<evidence type="ECO:0000256" key="3">
    <source>
        <dbReference type="ARBA" id="ARBA00022741"/>
    </source>
</evidence>
<comment type="similarity">
    <text evidence="1 8">Belongs to the cytidylate kinase family. Type 1 subfamily.</text>
</comment>
<dbReference type="OrthoDB" id="9807434at2"/>
<protein>
    <recommendedName>
        <fullName evidence="8">Cytidylate kinase</fullName>
        <shortName evidence="8">CK</shortName>
        <ecNumber evidence="8">2.7.4.25</ecNumber>
    </recommendedName>
    <alternativeName>
        <fullName evidence="8">Cytidine monophosphate kinase</fullName>
        <shortName evidence="8">CMP kinase</shortName>
    </alternativeName>
</protein>
<dbReference type="GO" id="GO:0005829">
    <property type="term" value="C:cytosol"/>
    <property type="evidence" value="ECO:0007669"/>
    <property type="project" value="TreeGrafter"/>
</dbReference>
<keyword evidence="4 8" id="KW-0418">Kinase</keyword>
<keyword evidence="2 8" id="KW-0808">Transferase</keyword>
<evidence type="ECO:0000256" key="7">
    <source>
        <dbReference type="ARBA" id="ARBA00048478"/>
    </source>
</evidence>
<dbReference type="PANTHER" id="PTHR21299:SF2">
    <property type="entry name" value="CYTIDYLATE KINASE"/>
    <property type="match status" value="1"/>
</dbReference>
<reference evidence="10 11" key="1">
    <citation type="submission" date="2020-07" db="EMBL/GenBank/DDBJ databases">
        <authorList>
            <person name="Feng H."/>
        </authorList>
    </citation>
    <scope>NUCLEOTIDE SEQUENCE [LARGE SCALE GENOMIC DNA]</scope>
    <source>
        <strain evidence="11">s-11</strain>
    </source>
</reference>
<dbReference type="EMBL" id="JACEIP010000012">
    <property type="protein sequence ID" value="MBA4543120.1"/>
    <property type="molecule type" value="Genomic_DNA"/>
</dbReference>
<evidence type="ECO:0000313" key="11">
    <source>
        <dbReference type="Proteomes" id="UP000530514"/>
    </source>
</evidence>
<dbReference type="Pfam" id="PF02224">
    <property type="entry name" value="Cytidylate_kin"/>
    <property type="match status" value="1"/>
</dbReference>
<dbReference type="InterPro" id="IPR027417">
    <property type="entry name" value="P-loop_NTPase"/>
</dbReference>
<dbReference type="GO" id="GO:0006220">
    <property type="term" value="P:pyrimidine nucleotide metabolic process"/>
    <property type="evidence" value="ECO:0007669"/>
    <property type="project" value="UniProtKB-UniRule"/>
</dbReference>
<gene>
    <name evidence="8" type="primary">cmk</name>
    <name evidence="10" type="ORF">H1164_09420</name>
</gene>
<dbReference type="EC" id="2.7.4.25" evidence="8"/>
<comment type="subcellular location">
    <subcellularLocation>
        <location evidence="8">Cytoplasm</location>
    </subcellularLocation>
</comment>
<evidence type="ECO:0000256" key="4">
    <source>
        <dbReference type="ARBA" id="ARBA00022777"/>
    </source>
</evidence>
<dbReference type="Proteomes" id="UP000530514">
    <property type="component" value="Unassembled WGS sequence"/>
</dbReference>
<sequence length="222" mass="25015">MKRFLVAIDGPAGAGKSTVARQVAKRLGLVYIDTGAMYRALAWKALRDNIPLQDEESVTRLAESLTFTLHPKGISINGQYLSHEIRTPEISAAASTIARMLGVRRVLVNKQREIAEKQNVVMDGRDIGTNVLPHADLKIFLTASIEERAKRRYNEMKAKGLPADLEQLKKEIRERDDQDRTREHAPLKQADDALLLDTTHRSIAEIVENILQLCRNKLSNRE</sequence>
<dbReference type="HAMAP" id="MF_00238">
    <property type="entry name" value="Cytidyl_kinase_type1"/>
    <property type="match status" value="1"/>
</dbReference>
<dbReference type="AlphaFoldDB" id="A0A7W2AIC6"/>
<accession>A0A7W2AIC6</accession>
<dbReference type="InterPro" id="IPR011994">
    <property type="entry name" value="Cytidylate_kinase_dom"/>
</dbReference>
<dbReference type="NCBIfam" id="TIGR00017">
    <property type="entry name" value="cmk"/>
    <property type="match status" value="1"/>
</dbReference>
<comment type="caution">
    <text evidence="10">The sequence shown here is derived from an EMBL/GenBank/DDBJ whole genome shotgun (WGS) entry which is preliminary data.</text>
</comment>
<evidence type="ECO:0000256" key="5">
    <source>
        <dbReference type="ARBA" id="ARBA00022840"/>
    </source>
</evidence>
<comment type="catalytic activity">
    <reaction evidence="6 8">
        <text>dCMP + ATP = dCDP + ADP</text>
        <dbReference type="Rhea" id="RHEA:25094"/>
        <dbReference type="ChEBI" id="CHEBI:30616"/>
        <dbReference type="ChEBI" id="CHEBI:57566"/>
        <dbReference type="ChEBI" id="CHEBI:58593"/>
        <dbReference type="ChEBI" id="CHEBI:456216"/>
        <dbReference type="EC" id="2.7.4.25"/>
    </reaction>
</comment>
<evidence type="ECO:0000256" key="6">
    <source>
        <dbReference type="ARBA" id="ARBA00047615"/>
    </source>
</evidence>
<dbReference type="CDD" id="cd02020">
    <property type="entry name" value="CMPK"/>
    <property type="match status" value="1"/>
</dbReference>
<dbReference type="PANTHER" id="PTHR21299">
    <property type="entry name" value="CYTIDYLATE KINASE/PANTOATE-BETA-ALANINE LIGASE"/>
    <property type="match status" value="1"/>
</dbReference>
<evidence type="ECO:0000256" key="2">
    <source>
        <dbReference type="ARBA" id="ARBA00022679"/>
    </source>
</evidence>
<dbReference type="GO" id="GO:0015949">
    <property type="term" value="P:nucleobase-containing small molecule interconversion"/>
    <property type="evidence" value="ECO:0007669"/>
    <property type="project" value="TreeGrafter"/>
</dbReference>
<keyword evidence="3 8" id="KW-0547">Nucleotide-binding</keyword>
<name>A0A7W2AIC6_9BACL</name>
<evidence type="ECO:0000313" key="10">
    <source>
        <dbReference type="EMBL" id="MBA4543120.1"/>
    </source>
</evidence>
<dbReference type="SUPFAM" id="SSF52540">
    <property type="entry name" value="P-loop containing nucleoside triphosphate hydrolases"/>
    <property type="match status" value="1"/>
</dbReference>
<feature type="domain" description="Cytidylate kinase" evidence="9">
    <location>
        <begin position="6"/>
        <end position="215"/>
    </location>
</feature>
<dbReference type="GO" id="GO:0005524">
    <property type="term" value="F:ATP binding"/>
    <property type="evidence" value="ECO:0007669"/>
    <property type="project" value="UniProtKB-UniRule"/>
</dbReference>
<evidence type="ECO:0000256" key="1">
    <source>
        <dbReference type="ARBA" id="ARBA00009427"/>
    </source>
</evidence>
<dbReference type="Gene3D" id="3.40.50.300">
    <property type="entry name" value="P-loop containing nucleotide triphosphate hydrolases"/>
    <property type="match status" value="1"/>
</dbReference>
<feature type="binding site" evidence="8">
    <location>
        <begin position="10"/>
        <end position="18"/>
    </location>
    <ligand>
        <name>ATP</name>
        <dbReference type="ChEBI" id="CHEBI:30616"/>
    </ligand>
</feature>
<evidence type="ECO:0000259" key="9">
    <source>
        <dbReference type="Pfam" id="PF02224"/>
    </source>
</evidence>
<proteinExistence type="inferred from homology"/>
<evidence type="ECO:0000256" key="8">
    <source>
        <dbReference type="HAMAP-Rule" id="MF_00238"/>
    </source>
</evidence>
<dbReference type="RefSeq" id="WP_033101443.1">
    <property type="nucleotide sequence ID" value="NZ_JACEIP010000012.1"/>
</dbReference>
<dbReference type="InterPro" id="IPR003136">
    <property type="entry name" value="Cytidylate_kin"/>
</dbReference>
<keyword evidence="8" id="KW-0963">Cytoplasm</keyword>
<dbReference type="GO" id="GO:0036431">
    <property type="term" value="F:dCMP kinase activity"/>
    <property type="evidence" value="ECO:0007669"/>
    <property type="project" value="InterPro"/>
</dbReference>
<keyword evidence="5 8" id="KW-0067">ATP-binding</keyword>
<organism evidence="10 11">
    <name type="scientific">Thermoactinomyces daqus</name>
    <dbReference type="NCBI Taxonomy" id="1329516"/>
    <lineage>
        <taxon>Bacteria</taxon>
        <taxon>Bacillati</taxon>
        <taxon>Bacillota</taxon>
        <taxon>Bacilli</taxon>
        <taxon>Bacillales</taxon>
        <taxon>Thermoactinomycetaceae</taxon>
        <taxon>Thermoactinomyces</taxon>
    </lineage>
</organism>
<keyword evidence="11" id="KW-1185">Reference proteome</keyword>